<evidence type="ECO:0008006" key="4">
    <source>
        <dbReference type="Google" id="ProtNLM"/>
    </source>
</evidence>
<keyword evidence="1" id="KW-0732">Signal</keyword>
<keyword evidence="3" id="KW-1185">Reference proteome</keyword>
<gene>
    <name evidence="2" type="ORF">EV663_101418</name>
</gene>
<reference evidence="2 3" key="1">
    <citation type="submission" date="2019-03" db="EMBL/GenBank/DDBJ databases">
        <title>Genomic Encyclopedia of Type Strains, Phase IV (KMG-IV): sequencing the most valuable type-strain genomes for metagenomic binning, comparative biology and taxonomic classification.</title>
        <authorList>
            <person name="Goeker M."/>
        </authorList>
    </citation>
    <scope>NUCLEOTIDE SEQUENCE [LARGE SCALE GENOMIC DNA]</scope>
    <source>
        <strain evidence="2 3">DSM 24766</strain>
    </source>
</reference>
<feature type="signal peptide" evidence="1">
    <location>
        <begin position="1"/>
        <end position="23"/>
    </location>
</feature>
<dbReference type="EMBL" id="SLXU01000001">
    <property type="protein sequence ID" value="TCP63151.1"/>
    <property type="molecule type" value="Genomic_DNA"/>
</dbReference>
<evidence type="ECO:0000313" key="2">
    <source>
        <dbReference type="EMBL" id="TCP63151.1"/>
    </source>
</evidence>
<name>A0A4R2RTD1_9RHOB</name>
<accession>A0A4R2RTD1</accession>
<feature type="chain" id="PRO_5020263305" description="Lipoprotein" evidence="1">
    <location>
        <begin position="24"/>
        <end position="50"/>
    </location>
</feature>
<dbReference type="AlphaFoldDB" id="A0A4R2RTD1"/>
<sequence length="50" mass="5048">MTERMRILTGLALALGLSTLVAACAGQQLAECEPGLGEISEMGSVTPPGC</sequence>
<organism evidence="2 3">
    <name type="scientific">Rhodovulum bhavnagarense</name>
    <dbReference type="NCBI Taxonomy" id="992286"/>
    <lineage>
        <taxon>Bacteria</taxon>
        <taxon>Pseudomonadati</taxon>
        <taxon>Pseudomonadota</taxon>
        <taxon>Alphaproteobacteria</taxon>
        <taxon>Rhodobacterales</taxon>
        <taxon>Paracoccaceae</taxon>
        <taxon>Rhodovulum</taxon>
    </lineage>
</organism>
<evidence type="ECO:0000256" key="1">
    <source>
        <dbReference type="SAM" id="SignalP"/>
    </source>
</evidence>
<dbReference type="Proteomes" id="UP000295050">
    <property type="component" value="Unassembled WGS sequence"/>
</dbReference>
<dbReference type="RefSeq" id="WP_165910105.1">
    <property type="nucleotide sequence ID" value="NZ_SLXU01000001.1"/>
</dbReference>
<comment type="caution">
    <text evidence="2">The sequence shown here is derived from an EMBL/GenBank/DDBJ whole genome shotgun (WGS) entry which is preliminary data.</text>
</comment>
<protein>
    <recommendedName>
        <fullName evidence="4">Lipoprotein</fullName>
    </recommendedName>
</protein>
<proteinExistence type="predicted"/>
<dbReference type="PROSITE" id="PS51257">
    <property type="entry name" value="PROKAR_LIPOPROTEIN"/>
    <property type="match status" value="1"/>
</dbReference>
<evidence type="ECO:0000313" key="3">
    <source>
        <dbReference type="Proteomes" id="UP000295050"/>
    </source>
</evidence>